<organism evidence="2">
    <name type="scientific">Tanacetum cinerariifolium</name>
    <name type="common">Dalmatian daisy</name>
    <name type="synonym">Chrysanthemum cinerariifolium</name>
    <dbReference type="NCBI Taxonomy" id="118510"/>
    <lineage>
        <taxon>Eukaryota</taxon>
        <taxon>Viridiplantae</taxon>
        <taxon>Streptophyta</taxon>
        <taxon>Embryophyta</taxon>
        <taxon>Tracheophyta</taxon>
        <taxon>Spermatophyta</taxon>
        <taxon>Magnoliopsida</taxon>
        <taxon>eudicotyledons</taxon>
        <taxon>Gunneridae</taxon>
        <taxon>Pentapetalae</taxon>
        <taxon>asterids</taxon>
        <taxon>campanulids</taxon>
        <taxon>Asterales</taxon>
        <taxon>Asteraceae</taxon>
        <taxon>Asteroideae</taxon>
        <taxon>Anthemideae</taxon>
        <taxon>Anthemidinae</taxon>
        <taxon>Tanacetum</taxon>
    </lineage>
</organism>
<comment type="caution">
    <text evidence="2">The sequence shown here is derived from an EMBL/GenBank/DDBJ whole genome shotgun (WGS) entry which is preliminary data.</text>
</comment>
<keyword evidence="1" id="KW-0175">Coiled coil</keyword>
<accession>A0A699H1L6</accession>
<reference evidence="2" key="1">
    <citation type="journal article" date="2019" name="Sci. Rep.">
        <title>Draft genome of Tanacetum cinerariifolium, the natural source of mosquito coil.</title>
        <authorList>
            <person name="Yamashiro T."/>
            <person name="Shiraishi A."/>
            <person name="Satake H."/>
            <person name="Nakayama K."/>
        </authorList>
    </citation>
    <scope>NUCLEOTIDE SEQUENCE</scope>
</reference>
<sequence length="144" mass="16886">SIQHKLGGEMRLMYLVRFDWKIGLYFEAQIVIGDDEFETRKMKARSIRDTHIKLAHHCIAMTILGCRDSTNRITLSDLFFLYCNHSPNVYCNIPFWLDYYLNTANDGDLIYGGMYVTCLARTCRAQLQQLEQEEEEEDKMNKDG</sequence>
<evidence type="ECO:0000313" key="2">
    <source>
        <dbReference type="EMBL" id="GEX22624.1"/>
    </source>
</evidence>
<dbReference type="EMBL" id="BKCJ010096262">
    <property type="protein sequence ID" value="GEX22624.1"/>
    <property type="molecule type" value="Genomic_DNA"/>
</dbReference>
<feature type="coiled-coil region" evidence="1">
    <location>
        <begin position="116"/>
        <end position="143"/>
    </location>
</feature>
<protein>
    <submittedName>
        <fullName evidence="2">Uncharacterized protein</fullName>
    </submittedName>
</protein>
<proteinExistence type="predicted"/>
<name>A0A699H1L6_TANCI</name>
<evidence type="ECO:0000256" key="1">
    <source>
        <dbReference type="SAM" id="Coils"/>
    </source>
</evidence>
<dbReference type="AlphaFoldDB" id="A0A699H1L6"/>
<feature type="non-terminal residue" evidence="2">
    <location>
        <position position="1"/>
    </location>
</feature>
<gene>
    <name evidence="2" type="ORF">Tci_294599</name>
</gene>